<dbReference type="InterPro" id="IPR015187">
    <property type="entry name" value="BRCA2_OB_1"/>
</dbReference>
<evidence type="ECO:0000259" key="1">
    <source>
        <dbReference type="Pfam" id="PF09103"/>
    </source>
</evidence>
<dbReference type="GO" id="GO:0006355">
    <property type="term" value="P:regulation of DNA-templated transcription"/>
    <property type="evidence" value="ECO:0007669"/>
    <property type="project" value="TreeGrafter"/>
</dbReference>
<dbReference type="OrthoDB" id="21095at2759"/>
<dbReference type="Pfam" id="PF09103">
    <property type="entry name" value="BRCA-2_OB1"/>
    <property type="match status" value="1"/>
</dbReference>
<organism evidence="2 3">
    <name type="scientific">Thalictrum thalictroides</name>
    <name type="common">Rue-anemone</name>
    <name type="synonym">Anemone thalictroides</name>
    <dbReference type="NCBI Taxonomy" id="46969"/>
    <lineage>
        <taxon>Eukaryota</taxon>
        <taxon>Viridiplantae</taxon>
        <taxon>Streptophyta</taxon>
        <taxon>Embryophyta</taxon>
        <taxon>Tracheophyta</taxon>
        <taxon>Spermatophyta</taxon>
        <taxon>Magnoliopsida</taxon>
        <taxon>Ranunculales</taxon>
        <taxon>Ranunculaceae</taxon>
        <taxon>Thalictroideae</taxon>
        <taxon>Thalictrum</taxon>
    </lineage>
</organism>
<dbReference type="Gene3D" id="2.40.50.140">
    <property type="entry name" value="Nucleic acid-binding proteins"/>
    <property type="match status" value="1"/>
</dbReference>
<dbReference type="Proteomes" id="UP000554482">
    <property type="component" value="Unassembled WGS sequence"/>
</dbReference>
<dbReference type="EMBL" id="JABWDY010010719">
    <property type="protein sequence ID" value="KAF5200460.1"/>
    <property type="molecule type" value="Genomic_DNA"/>
</dbReference>
<gene>
    <name evidence="2" type="ORF">FRX31_009953</name>
</gene>
<evidence type="ECO:0000313" key="3">
    <source>
        <dbReference type="Proteomes" id="UP000554482"/>
    </source>
</evidence>
<sequence length="104" mass="11775">MVARATVKDFFGGPPHHTYQHISPDVKCMNVETAKTYTFHEASHLNGYPAKTIGKYLTVSNVLEELKYSYTKVAKIELTDGWYAIDAILDVPCQSSFLRKSYLL</sequence>
<comment type="caution">
    <text evidence="2">The sequence shown here is derived from an EMBL/GenBank/DDBJ whole genome shotgun (WGS) entry which is preliminary data.</text>
</comment>
<proteinExistence type="predicted"/>
<dbReference type="GO" id="GO:0000724">
    <property type="term" value="P:double-strand break repair via homologous recombination"/>
    <property type="evidence" value="ECO:0007669"/>
    <property type="project" value="InterPro"/>
</dbReference>
<dbReference type="SUPFAM" id="SSF81872">
    <property type="entry name" value="BRCA2 helical domain"/>
    <property type="match status" value="1"/>
</dbReference>
<dbReference type="InterPro" id="IPR012340">
    <property type="entry name" value="NA-bd_OB-fold"/>
</dbReference>
<evidence type="ECO:0000313" key="2">
    <source>
        <dbReference type="EMBL" id="KAF5200460.1"/>
    </source>
</evidence>
<reference evidence="2 3" key="1">
    <citation type="submission" date="2020-06" db="EMBL/GenBank/DDBJ databases">
        <title>Transcriptomic and genomic resources for Thalictrum thalictroides and T. hernandezii: Facilitating candidate gene discovery in an emerging model plant lineage.</title>
        <authorList>
            <person name="Arias T."/>
            <person name="Riano-Pachon D.M."/>
            <person name="Di Stilio V.S."/>
        </authorList>
    </citation>
    <scope>NUCLEOTIDE SEQUENCE [LARGE SCALE GENOMIC DNA]</scope>
    <source>
        <strain evidence="3">cv. WT478/WT964</strain>
        <tissue evidence="2">Leaves</tissue>
    </source>
</reference>
<dbReference type="InterPro" id="IPR015525">
    <property type="entry name" value="BRCA2"/>
</dbReference>
<name>A0A7J6WV27_THATH</name>
<accession>A0A7J6WV27</accession>
<feature type="non-terminal residue" evidence="2">
    <location>
        <position position="1"/>
    </location>
</feature>
<dbReference type="PANTHER" id="PTHR11289:SF0">
    <property type="entry name" value="BREAST CANCER TYPE 2 SUSCEPTIBILITY PROTEIN"/>
    <property type="match status" value="1"/>
</dbReference>
<keyword evidence="3" id="KW-1185">Reference proteome</keyword>
<feature type="domain" description="BRCA2 OB1" evidence="1">
    <location>
        <begin position="59"/>
        <end position="96"/>
    </location>
</feature>
<protein>
    <recommendedName>
        <fullName evidence="1">BRCA2 OB1 domain-containing protein</fullName>
    </recommendedName>
</protein>
<dbReference type="InterPro" id="IPR036315">
    <property type="entry name" value="BRCA2_hlx_sf"/>
</dbReference>
<dbReference type="PANTHER" id="PTHR11289">
    <property type="entry name" value="BREAST CANCER TYPE 2 SUSCEPTIBILITY PROTEIN BRCA2"/>
    <property type="match status" value="1"/>
</dbReference>
<dbReference type="AlphaFoldDB" id="A0A7J6WV27"/>